<feature type="signal peptide" evidence="1">
    <location>
        <begin position="1"/>
        <end position="20"/>
    </location>
</feature>
<organism evidence="2">
    <name type="scientific">Spumella elongata</name>
    <dbReference type="NCBI Taxonomy" id="89044"/>
    <lineage>
        <taxon>Eukaryota</taxon>
        <taxon>Sar</taxon>
        <taxon>Stramenopiles</taxon>
        <taxon>Ochrophyta</taxon>
        <taxon>Chrysophyceae</taxon>
        <taxon>Chromulinales</taxon>
        <taxon>Chromulinaceae</taxon>
        <taxon>Spumella</taxon>
    </lineage>
</organism>
<keyword evidence="1" id="KW-0732">Signal</keyword>
<protein>
    <submittedName>
        <fullName evidence="2">Uncharacterized protein</fullName>
    </submittedName>
</protein>
<evidence type="ECO:0000313" key="2">
    <source>
        <dbReference type="EMBL" id="CAE0273787.1"/>
    </source>
</evidence>
<dbReference type="AlphaFoldDB" id="A0A7S3LZL7"/>
<accession>A0A7S3LZL7</accession>
<evidence type="ECO:0000256" key="1">
    <source>
        <dbReference type="SAM" id="SignalP"/>
    </source>
</evidence>
<name>A0A7S3LZL7_9STRA</name>
<dbReference type="EMBL" id="HBIC01004856">
    <property type="protein sequence ID" value="CAE0273787.1"/>
    <property type="molecule type" value="Transcribed_RNA"/>
</dbReference>
<feature type="chain" id="PRO_5030621801" evidence="1">
    <location>
        <begin position="21"/>
        <end position="399"/>
    </location>
</feature>
<sequence length="399" mass="44265">MMSYTNVLLVVLFIAYTVAALNVSEPVTRRLLGLKTASLNPDQLVATLSKEAPYIPLEFQKWSYPHNPSSEAIFACAFSTSYMAKDATFYAGTARKAGFTGDIVVTVLPNADKNFLEKLKSYNVSVYVASMECSGRSDVRCKLSGIPDYPVTLARYFAYQALALKYRPSAYIMVSDFRDVMFQSNPFKNKIADWGPSNYDLVLFNEAHPNRVINRCPQTGGFMLGCYGKDIYRKLGANTVSSSGVIFGTRDAVVVYSHLITTQGDAQIRTQQVKSSVVAGTAPIDVPSEAGNKKCFGLGVDQTFHNYLLYSGTFHQIMRVKVFPQGEGPVNTLGGFYGDAKILRASLAEWKILRGEEPFKYVHNWNGEISSVVHQLDRYLTTELLGGYPKHLAILQHIK</sequence>
<gene>
    <name evidence="2" type="ORF">SELO1098_LOCUS2613</name>
</gene>
<reference evidence="2" key="1">
    <citation type="submission" date="2021-01" db="EMBL/GenBank/DDBJ databases">
        <authorList>
            <person name="Corre E."/>
            <person name="Pelletier E."/>
            <person name="Niang G."/>
            <person name="Scheremetjew M."/>
            <person name="Finn R."/>
            <person name="Kale V."/>
            <person name="Holt S."/>
            <person name="Cochrane G."/>
            <person name="Meng A."/>
            <person name="Brown T."/>
            <person name="Cohen L."/>
        </authorList>
    </citation>
    <scope>NUCLEOTIDE SEQUENCE</scope>
    <source>
        <strain evidence="2">CCAP 955/1</strain>
    </source>
</reference>
<proteinExistence type="predicted"/>